<protein>
    <recommendedName>
        <fullName evidence="4">Integral membrane protein</fullName>
    </recommendedName>
</protein>
<dbReference type="Pfam" id="PF06161">
    <property type="entry name" value="DUF975"/>
    <property type="match status" value="1"/>
</dbReference>
<proteinExistence type="predicted"/>
<feature type="transmembrane region" description="Helical" evidence="1">
    <location>
        <begin position="16"/>
        <end position="34"/>
    </location>
</feature>
<sequence length="226" mass="25773">MSRKELKKGAKTKLNGHFSFFFLLFLPYIVLYFIGSSQSNSQGLKTLQNQQTGLNWGSILLLLASLILVGAQFVSLDSIRNKVEYTQGFSKGFTIFSNSKYFWGAVGIGLLEFIWVFLWTLLLFVPGIIKGLAYSQAFYIYRDSVDAGQPLRFRGAVTQSRQMMDGHKWEFFVLQLSLIGWQILVWITNGLAGIWVFPYTNLTYANYYDHLKEEQAGNIVEPATEN</sequence>
<evidence type="ECO:0000256" key="1">
    <source>
        <dbReference type="SAM" id="Phobius"/>
    </source>
</evidence>
<name>A0A0R2KLR1_9LACO</name>
<keyword evidence="1" id="KW-0812">Transmembrane</keyword>
<organism evidence="2 3">
    <name type="scientific">Ligilactobacillus acidipiscis</name>
    <dbReference type="NCBI Taxonomy" id="89059"/>
    <lineage>
        <taxon>Bacteria</taxon>
        <taxon>Bacillati</taxon>
        <taxon>Bacillota</taxon>
        <taxon>Bacilli</taxon>
        <taxon>Lactobacillales</taxon>
        <taxon>Lactobacillaceae</taxon>
        <taxon>Ligilactobacillus</taxon>
    </lineage>
</organism>
<evidence type="ECO:0000313" key="2">
    <source>
        <dbReference type="EMBL" id="KRN87373.1"/>
    </source>
</evidence>
<dbReference type="PANTHER" id="PTHR40076:SF1">
    <property type="entry name" value="MEMBRANE PROTEIN"/>
    <property type="match status" value="1"/>
</dbReference>
<dbReference type="RefSeq" id="WP_010495899.1">
    <property type="nucleotide sequence ID" value="NZ_JQBK01000004.1"/>
</dbReference>
<feature type="transmembrane region" description="Helical" evidence="1">
    <location>
        <begin position="101"/>
        <end position="125"/>
    </location>
</feature>
<keyword evidence="1" id="KW-0472">Membrane</keyword>
<dbReference type="PATRIC" id="fig|89059.3.peg.1511"/>
<feature type="transmembrane region" description="Helical" evidence="1">
    <location>
        <begin position="171"/>
        <end position="197"/>
    </location>
</feature>
<feature type="transmembrane region" description="Helical" evidence="1">
    <location>
        <begin position="54"/>
        <end position="74"/>
    </location>
</feature>
<comment type="caution">
    <text evidence="2">The sequence shown here is derived from an EMBL/GenBank/DDBJ whole genome shotgun (WGS) entry which is preliminary data.</text>
</comment>
<keyword evidence="1" id="KW-1133">Transmembrane helix</keyword>
<dbReference type="Proteomes" id="UP000051491">
    <property type="component" value="Unassembled WGS sequence"/>
</dbReference>
<evidence type="ECO:0000313" key="3">
    <source>
        <dbReference type="Proteomes" id="UP000051491"/>
    </source>
</evidence>
<reference evidence="2 3" key="1">
    <citation type="journal article" date="2015" name="Genome Announc.">
        <title>Expanding the biotechnology potential of lactobacilli through comparative genomics of 213 strains and associated genera.</title>
        <authorList>
            <person name="Sun Z."/>
            <person name="Harris H.M."/>
            <person name="McCann A."/>
            <person name="Guo C."/>
            <person name="Argimon S."/>
            <person name="Zhang W."/>
            <person name="Yang X."/>
            <person name="Jeffery I.B."/>
            <person name="Cooney J.C."/>
            <person name="Kagawa T.F."/>
            <person name="Liu W."/>
            <person name="Song Y."/>
            <person name="Salvetti E."/>
            <person name="Wrobel A."/>
            <person name="Rasinkangas P."/>
            <person name="Parkhill J."/>
            <person name="Rea M.C."/>
            <person name="O'Sullivan O."/>
            <person name="Ritari J."/>
            <person name="Douillard F.P."/>
            <person name="Paul Ross R."/>
            <person name="Yang R."/>
            <person name="Briner A.E."/>
            <person name="Felis G.E."/>
            <person name="de Vos W.M."/>
            <person name="Barrangou R."/>
            <person name="Klaenhammer T.R."/>
            <person name="Caufield P.W."/>
            <person name="Cui Y."/>
            <person name="Zhang H."/>
            <person name="O'Toole P.W."/>
        </authorList>
    </citation>
    <scope>NUCLEOTIDE SEQUENCE [LARGE SCALE GENOMIC DNA]</scope>
    <source>
        <strain evidence="2 3">DSM 15353</strain>
    </source>
</reference>
<accession>A0A0R2KLR1</accession>
<dbReference type="OrthoDB" id="9784844at2"/>
<dbReference type="EMBL" id="JQBK01000004">
    <property type="protein sequence ID" value="KRN87373.1"/>
    <property type="molecule type" value="Genomic_DNA"/>
</dbReference>
<dbReference type="PANTHER" id="PTHR40076">
    <property type="entry name" value="MEMBRANE PROTEIN-RELATED"/>
    <property type="match status" value="1"/>
</dbReference>
<gene>
    <name evidence="2" type="ORF">IV43_GL001408</name>
</gene>
<dbReference type="InterPro" id="IPR010380">
    <property type="entry name" value="DUF975"/>
</dbReference>
<dbReference type="AlphaFoldDB" id="A0A0R2KLR1"/>
<evidence type="ECO:0008006" key="4">
    <source>
        <dbReference type="Google" id="ProtNLM"/>
    </source>
</evidence>